<organism evidence="1 2">
    <name type="scientific">Rotaria magnacalcarata</name>
    <dbReference type="NCBI Taxonomy" id="392030"/>
    <lineage>
        <taxon>Eukaryota</taxon>
        <taxon>Metazoa</taxon>
        <taxon>Spiralia</taxon>
        <taxon>Gnathifera</taxon>
        <taxon>Rotifera</taxon>
        <taxon>Eurotatoria</taxon>
        <taxon>Bdelloidea</taxon>
        <taxon>Philodinida</taxon>
        <taxon>Philodinidae</taxon>
        <taxon>Rotaria</taxon>
    </lineage>
</organism>
<accession>A0A821MQN0</accession>
<dbReference type="EMBL" id="CAJOBG010119567">
    <property type="protein sequence ID" value="CAF4772771.1"/>
    <property type="molecule type" value="Genomic_DNA"/>
</dbReference>
<dbReference type="AlphaFoldDB" id="A0A821MQN0"/>
<gene>
    <name evidence="1" type="ORF">OVN521_LOCUS50883</name>
</gene>
<proteinExistence type="predicted"/>
<reference evidence="1" key="1">
    <citation type="submission" date="2021-02" db="EMBL/GenBank/DDBJ databases">
        <authorList>
            <person name="Nowell W R."/>
        </authorList>
    </citation>
    <scope>NUCLEOTIDE SEQUENCE</scope>
</reference>
<sequence length="57" mass="6768">MNFELINANLQHQHMHYDGLHPSMQSGRMLFERALYNWLFKKTKTFTLGLNADNNKT</sequence>
<evidence type="ECO:0000313" key="2">
    <source>
        <dbReference type="Proteomes" id="UP000663866"/>
    </source>
</evidence>
<protein>
    <submittedName>
        <fullName evidence="1">Uncharacterized protein</fullName>
    </submittedName>
</protein>
<feature type="non-terminal residue" evidence="1">
    <location>
        <position position="57"/>
    </location>
</feature>
<comment type="caution">
    <text evidence="1">The sequence shown here is derived from an EMBL/GenBank/DDBJ whole genome shotgun (WGS) entry which is preliminary data.</text>
</comment>
<keyword evidence="2" id="KW-1185">Reference proteome</keyword>
<evidence type="ECO:0000313" key="1">
    <source>
        <dbReference type="EMBL" id="CAF4772771.1"/>
    </source>
</evidence>
<name>A0A821MQN0_9BILA</name>
<dbReference type="Proteomes" id="UP000663866">
    <property type="component" value="Unassembled WGS sequence"/>
</dbReference>